<organism evidence="2 3">
    <name type="scientific">Boothiomyces macroporosus</name>
    <dbReference type="NCBI Taxonomy" id="261099"/>
    <lineage>
        <taxon>Eukaryota</taxon>
        <taxon>Fungi</taxon>
        <taxon>Fungi incertae sedis</taxon>
        <taxon>Chytridiomycota</taxon>
        <taxon>Chytridiomycota incertae sedis</taxon>
        <taxon>Chytridiomycetes</taxon>
        <taxon>Rhizophydiales</taxon>
        <taxon>Terramycetaceae</taxon>
        <taxon>Boothiomyces</taxon>
    </lineage>
</organism>
<accession>A0AAD5UME5</accession>
<keyword evidence="1" id="KW-1133">Transmembrane helix</keyword>
<dbReference type="EMBL" id="JADGKB010000014">
    <property type="protein sequence ID" value="KAJ3259958.1"/>
    <property type="molecule type" value="Genomic_DNA"/>
</dbReference>
<feature type="transmembrane region" description="Helical" evidence="1">
    <location>
        <begin position="274"/>
        <end position="295"/>
    </location>
</feature>
<proteinExistence type="predicted"/>
<name>A0AAD5UME5_9FUNG</name>
<reference evidence="2" key="1">
    <citation type="submission" date="2020-05" db="EMBL/GenBank/DDBJ databases">
        <title>Phylogenomic resolution of chytrid fungi.</title>
        <authorList>
            <person name="Stajich J.E."/>
            <person name="Amses K."/>
            <person name="Simmons R."/>
            <person name="Seto K."/>
            <person name="Myers J."/>
            <person name="Bonds A."/>
            <person name="Quandt C.A."/>
            <person name="Barry K."/>
            <person name="Liu P."/>
            <person name="Grigoriev I."/>
            <person name="Longcore J.E."/>
            <person name="James T.Y."/>
        </authorList>
    </citation>
    <scope>NUCLEOTIDE SEQUENCE</scope>
    <source>
        <strain evidence="2">PLAUS21</strain>
    </source>
</reference>
<protein>
    <submittedName>
        <fullName evidence="2">Uncharacterized protein</fullName>
    </submittedName>
</protein>
<sequence>MDNLPYVTPYGTATANVLTSQISNISNVGTTAQEIMYATIGSQYSCVDCESYSSGNVLLVPVSSTLSPNLAQANENVILSGTQDVLSVQATCFTLYNPLFSSLGNVIQINQIELAKGVGSIQSDVQLSGVDSNGNVVSRQCAFMISEYQADAGVRYSIDENGFPTRLSVNSIVGNNSTCMSIGDVCLGASSRSLLAYSLYTYGFPTNITINKLYGTLNLLPDPGSSMSDLDFGQQMMKFLSLNLLMTASSLPSSRLPCTLMTDNVAVKMNIDPVLMWVSIVTASIASIIAILLIVTDLIKLEKASDLLLRRLSRSVQPGKKLLEDCSVMVSKLCMPGANNDDWVTTPIRFGEDKATSNNTLGILRFGVKKEIVKFKATRAYY</sequence>
<evidence type="ECO:0000256" key="1">
    <source>
        <dbReference type="SAM" id="Phobius"/>
    </source>
</evidence>
<evidence type="ECO:0000313" key="3">
    <source>
        <dbReference type="Proteomes" id="UP001210925"/>
    </source>
</evidence>
<dbReference type="Proteomes" id="UP001210925">
    <property type="component" value="Unassembled WGS sequence"/>
</dbReference>
<comment type="caution">
    <text evidence="2">The sequence shown here is derived from an EMBL/GenBank/DDBJ whole genome shotgun (WGS) entry which is preliminary data.</text>
</comment>
<dbReference type="AlphaFoldDB" id="A0AAD5UME5"/>
<gene>
    <name evidence="2" type="ORF">HK103_001468</name>
</gene>
<keyword evidence="3" id="KW-1185">Reference proteome</keyword>
<keyword evidence="1" id="KW-0472">Membrane</keyword>
<keyword evidence="1" id="KW-0812">Transmembrane</keyword>
<evidence type="ECO:0000313" key="2">
    <source>
        <dbReference type="EMBL" id="KAJ3259958.1"/>
    </source>
</evidence>